<comment type="catalytic activity">
    <reaction evidence="12">
        <text>beta-D-glucosyl-(1&lt;-&gt;1)-N-octadecanoylsphing-4-enine + cholesterol = cholesteryl 3-beta-D-glucoside + N-octadecanoylsphing-4-enine</text>
        <dbReference type="Rhea" id="RHEA:70311"/>
        <dbReference type="ChEBI" id="CHEBI:16113"/>
        <dbReference type="ChEBI" id="CHEBI:17495"/>
        <dbReference type="ChEBI" id="CHEBI:72961"/>
        <dbReference type="ChEBI" id="CHEBI:84719"/>
    </reaction>
    <physiologicalReaction direction="left-to-right" evidence="12">
        <dbReference type="Rhea" id="RHEA:70312"/>
    </physiologicalReaction>
    <physiologicalReaction direction="right-to-left" evidence="12">
        <dbReference type="Rhea" id="RHEA:70313"/>
    </physiologicalReaction>
</comment>
<dbReference type="Proteomes" id="UP000001307">
    <property type="component" value="Unassembled WGS sequence"/>
</dbReference>
<comment type="catalytic activity">
    <reaction evidence="17">
        <text>beta-D-glucosyl-N-octanoylsphing-4E-enine + cholesterol = N-octanoylsphing-4-enine + cholesteryl 3-beta-D-glucoside</text>
        <dbReference type="Rhea" id="RHEA:70303"/>
        <dbReference type="ChEBI" id="CHEBI:16113"/>
        <dbReference type="ChEBI" id="CHEBI:17495"/>
        <dbReference type="ChEBI" id="CHEBI:45815"/>
        <dbReference type="ChEBI" id="CHEBI:65222"/>
    </reaction>
    <physiologicalReaction direction="left-to-right" evidence="17">
        <dbReference type="Rhea" id="RHEA:70304"/>
    </physiologicalReaction>
    <physiologicalReaction direction="right-to-left" evidence="17">
        <dbReference type="Rhea" id="RHEA:70305"/>
    </physiologicalReaction>
</comment>
<comment type="catalytic activity">
    <reaction evidence="16">
        <text>beta-D-glucosyl-(1&lt;-&gt;1')-N-(15Z-tetracosenoyl)-sphing-4-enine + cholesterol = N-(15Z-tetracosenoyl)-sphing-4-enine + cholesteryl 3-beta-D-glucoside</text>
        <dbReference type="Rhea" id="RHEA:70315"/>
        <dbReference type="ChEBI" id="CHEBI:16113"/>
        <dbReference type="ChEBI" id="CHEBI:17495"/>
        <dbReference type="ChEBI" id="CHEBI:74450"/>
        <dbReference type="ChEBI" id="CHEBI:76302"/>
    </reaction>
    <physiologicalReaction direction="left-to-right" evidence="16">
        <dbReference type="Rhea" id="RHEA:70316"/>
    </physiologicalReaction>
    <physiologicalReaction direction="right-to-left" evidence="16">
        <dbReference type="Rhea" id="RHEA:70317"/>
    </physiologicalReaction>
</comment>
<evidence type="ECO:0000256" key="2">
    <source>
        <dbReference type="ARBA" id="ARBA00004207"/>
    </source>
</evidence>
<dbReference type="UniPathway" id="UPA00296"/>
<dbReference type="OrthoDB" id="2160638at2759"/>
<dbReference type="AlphaFoldDB" id="E4WR64"/>
<evidence type="ECO:0000256" key="11">
    <source>
        <dbReference type="ARBA" id="ARBA00048055"/>
    </source>
</evidence>
<comment type="pathway">
    <text evidence="3">Steroid metabolism; cholesterol metabolism.</text>
</comment>
<evidence type="ECO:0000313" key="22">
    <source>
        <dbReference type="Proteomes" id="UP000001307"/>
    </source>
</evidence>
<dbReference type="EC" id="3.2.1.45" evidence="19"/>
<protein>
    <recommendedName>
        <fullName evidence="19">Glucosylceramidase</fullName>
        <ecNumber evidence="19">3.2.1.45</ecNumber>
    </recommendedName>
</protein>
<comment type="catalytic activity">
    <reaction evidence="18">
        <text>beta-D-glucosyl-N-(9Z-octadecenoyl)-sphing-4E-enine + cholesterol = N-(9Z-octadecenoyl)-sphing-4-enine + cholesteryl 3-beta-D-glucoside</text>
        <dbReference type="Rhea" id="RHEA:58324"/>
        <dbReference type="ChEBI" id="CHEBI:16113"/>
        <dbReference type="ChEBI" id="CHEBI:17495"/>
        <dbReference type="ChEBI" id="CHEBI:77996"/>
        <dbReference type="ChEBI" id="CHEBI:139140"/>
    </reaction>
    <physiologicalReaction direction="left-to-right" evidence="18">
        <dbReference type="Rhea" id="RHEA:58325"/>
    </physiologicalReaction>
    <physiologicalReaction direction="right-to-left" evidence="18">
        <dbReference type="Rhea" id="RHEA:58326"/>
    </physiologicalReaction>
</comment>
<accession>E4WR64</accession>
<dbReference type="GO" id="GO:0050295">
    <property type="term" value="F:steryl-beta-glucosidase activity"/>
    <property type="evidence" value="ECO:0007669"/>
    <property type="project" value="RHEA"/>
</dbReference>
<dbReference type="PANTHER" id="PTHR11069:SF23">
    <property type="entry name" value="LYSOSOMAL ACID GLUCOSYLCERAMIDASE"/>
    <property type="match status" value="1"/>
</dbReference>
<gene>
    <name evidence="21" type="ORF">GSOID_T00000237001</name>
</gene>
<evidence type="ECO:0000256" key="16">
    <source>
        <dbReference type="ARBA" id="ARBA00048880"/>
    </source>
</evidence>
<comment type="catalytic activity">
    <reaction evidence="1">
        <text>a beta-D-glucosyl-(1&lt;-&gt;1')-N-acylsphing-4-enine + H2O = an N-acylsphing-4-enine + D-glucose</text>
        <dbReference type="Rhea" id="RHEA:13269"/>
        <dbReference type="ChEBI" id="CHEBI:4167"/>
        <dbReference type="ChEBI" id="CHEBI:15377"/>
        <dbReference type="ChEBI" id="CHEBI:22801"/>
        <dbReference type="ChEBI" id="CHEBI:52639"/>
        <dbReference type="EC" id="3.2.1.45"/>
    </reaction>
    <physiologicalReaction direction="left-to-right" evidence="1">
        <dbReference type="Rhea" id="RHEA:13270"/>
    </physiologicalReaction>
</comment>
<dbReference type="GO" id="GO:0005765">
    <property type="term" value="C:lysosomal membrane"/>
    <property type="evidence" value="ECO:0007669"/>
    <property type="project" value="UniProtKB-SubCell"/>
</dbReference>
<evidence type="ECO:0000256" key="13">
    <source>
        <dbReference type="ARBA" id="ARBA00048182"/>
    </source>
</evidence>
<dbReference type="Gene3D" id="3.20.20.80">
    <property type="entry name" value="Glycosidases"/>
    <property type="match status" value="1"/>
</dbReference>
<evidence type="ECO:0000256" key="6">
    <source>
        <dbReference type="ARBA" id="ARBA00022801"/>
    </source>
</evidence>
<comment type="catalytic activity">
    <reaction evidence="14">
        <text>beta-D-glucosyl-N-dodecanoylsphing-4-enine + cholesterol = N-dodecanoylsphing-4-enine + cholesteryl 3-beta-D-glucoside</text>
        <dbReference type="Rhea" id="RHEA:70307"/>
        <dbReference type="ChEBI" id="CHEBI:16113"/>
        <dbReference type="ChEBI" id="CHEBI:17495"/>
        <dbReference type="ChEBI" id="CHEBI:72956"/>
        <dbReference type="ChEBI" id="CHEBI:76297"/>
    </reaction>
    <physiologicalReaction direction="left-to-right" evidence="14">
        <dbReference type="Rhea" id="RHEA:70308"/>
    </physiologicalReaction>
    <physiologicalReaction direction="right-to-left" evidence="14">
        <dbReference type="Rhea" id="RHEA:70309"/>
    </physiologicalReaction>
</comment>
<dbReference type="GO" id="GO:0008203">
    <property type="term" value="P:cholesterol metabolic process"/>
    <property type="evidence" value="ECO:0007669"/>
    <property type="project" value="UniProtKB-UniPathway"/>
</dbReference>
<dbReference type="Pfam" id="PF02055">
    <property type="entry name" value="Glyco_hydro_30"/>
    <property type="match status" value="1"/>
</dbReference>
<comment type="catalytic activity">
    <reaction evidence="8">
        <text>cholesteryl 3-beta-D-glucoside + H2O = cholesterol + D-glucose</text>
        <dbReference type="Rhea" id="RHEA:11956"/>
        <dbReference type="ChEBI" id="CHEBI:4167"/>
        <dbReference type="ChEBI" id="CHEBI:15377"/>
        <dbReference type="ChEBI" id="CHEBI:16113"/>
        <dbReference type="ChEBI" id="CHEBI:17495"/>
    </reaction>
    <physiologicalReaction direction="left-to-right" evidence="8">
        <dbReference type="Rhea" id="RHEA:11957"/>
    </physiologicalReaction>
</comment>
<evidence type="ECO:0000256" key="3">
    <source>
        <dbReference type="ARBA" id="ARBA00004731"/>
    </source>
</evidence>
<organism evidence="21">
    <name type="scientific">Oikopleura dioica</name>
    <name type="common">Tunicate</name>
    <dbReference type="NCBI Taxonomy" id="34765"/>
    <lineage>
        <taxon>Eukaryota</taxon>
        <taxon>Metazoa</taxon>
        <taxon>Chordata</taxon>
        <taxon>Tunicata</taxon>
        <taxon>Appendicularia</taxon>
        <taxon>Copelata</taxon>
        <taxon>Oikopleuridae</taxon>
        <taxon>Oikopleura</taxon>
    </lineage>
</organism>
<comment type="catalytic activity">
    <reaction evidence="13">
        <text>a beta-D-galactosyl-(1&lt;-&gt;1')-N-acylsphing-4-enine + cholesterol = cholesteryl 3-beta-D-galactoside + an N-acylsphing-4-enine</text>
        <dbReference type="Rhea" id="RHEA:70235"/>
        <dbReference type="ChEBI" id="CHEBI:16113"/>
        <dbReference type="ChEBI" id="CHEBI:18390"/>
        <dbReference type="ChEBI" id="CHEBI:52639"/>
        <dbReference type="ChEBI" id="CHEBI:189066"/>
    </reaction>
    <physiologicalReaction direction="left-to-right" evidence="13">
        <dbReference type="Rhea" id="RHEA:70236"/>
    </physiologicalReaction>
    <physiologicalReaction direction="right-to-left" evidence="13">
        <dbReference type="Rhea" id="RHEA:70237"/>
    </physiologicalReaction>
</comment>
<dbReference type="GO" id="GO:0004336">
    <property type="term" value="F:galactosylceramidase activity"/>
    <property type="evidence" value="ECO:0007669"/>
    <property type="project" value="UniProtKB-EC"/>
</dbReference>
<evidence type="ECO:0000256" key="5">
    <source>
        <dbReference type="ARBA" id="ARBA00022729"/>
    </source>
</evidence>
<evidence type="ECO:0000256" key="10">
    <source>
        <dbReference type="ARBA" id="ARBA00033703"/>
    </source>
</evidence>
<evidence type="ECO:0000256" key="12">
    <source>
        <dbReference type="ARBA" id="ARBA00048111"/>
    </source>
</evidence>
<comment type="catalytic activity">
    <reaction evidence="7">
        <text>beta-D-xylosyl-(1&lt;-&gt;1')-N-(9Z-octadecenoyl)-sphing-4-enine + cholesterol = cholesteryl 3-beta-D-xyloside + N-(9Z-octadecenoyl)-sphing-4-enine</text>
        <dbReference type="Rhea" id="RHEA:70251"/>
        <dbReference type="ChEBI" id="CHEBI:16113"/>
        <dbReference type="ChEBI" id="CHEBI:77996"/>
        <dbReference type="ChEBI" id="CHEBI:189067"/>
        <dbReference type="ChEBI" id="CHEBI:189081"/>
    </reaction>
    <physiologicalReaction direction="left-to-right" evidence="7">
        <dbReference type="Rhea" id="RHEA:70252"/>
    </physiologicalReaction>
</comment>
<reference evidence="21" key="1">
    <citation type="journal article" date="2010" name="Science">
        <title>Plasticity of animal genome architecture unmasked by rapid evolution of a pelagic tunicate.</title>
        <authorList>
            <person name="Denoeud F."/>
            <person name="Henriet S."/>
            <person name="Mungpakdee S."/>
            <person name="Aury J.M."/>
            <person name="Da Silva C."/>
            <person name="Brinkmann H."/>
            <person name="Mikhaleva J."/>
            <person name="Olsen L.C."/>
            <person name="Jubin C."/>
            <person name="Canestro C."/>
            <person name="Bouquet J.M."/>
            <person name="Danks G."/>
            <person name="Poulain J."/>
            <person name="Campsteijn C."/>
            <person name="Adamski M."/>
            <person name="Cross I."/>
            <person name="Yadetie F."/>
            <person name="Muffato M."/>
            <person name="Louis A."/>
            <person name="Butcher S."/>
            <person name="Tsagkogeorga G."/>
            <person name="Konrad A."/>
            <person name="Singh S."/>
            <person name="Jensen M.F."/>
            <person name="Cong E.H."/>
            <person name="Eikeseth-Otteraa H."/>
            <person name="Noel B."/>
            <person name="Anthouard V."/>
            <person name="Porcel B.M."/>
            <person name="Kachouri-Lafond R."/>
            <person name="Nishino A."/>
            <person name="Ugolini M."/>
            <person name="Chourrout P."/>
            <person name="Nishida H."/>
            <person name="Aasland R."/>
            <person name="Huzurbazar S."/>
            <person name="Westhof E."/>
            <person name="Delsuc F."/>
            <person name="Lehrach H."/>
            <person name="Reinhardt R."/>
            <person name="Weissenbach J."/>
            <person name="Roy S.W."/>
            <person name="Artiguenave F."/>
            <person name="Postlethwait J.H."/>
            <person name="Manak J.R."/>
            <person name="Thompson E.M."/>
            <person name="Jaillon O."/>
            <person name="Du Pasquier L."/>
            <person name="Boudinot P."/>
            <person name="Liberles D.A."/>
            <person name="Volff J.N."/>
            <person name="Philippe H."/>
            <person name="Lenhard B."/>
            <person name="Roest Crollius H."/>
            <person name="Wincker P."/>
            <person name="Chourrout D."/>
        </authorList>
    </citation>
    <scope>NUCLEOTIDE SEQUENCE [LARGE SCALE GENOMIC DNA]</scope>
</reference>
<dbReference type="PANTHER" id="PTHR11069">
    <property type="entry name" value="GLUCOSYLCERAMIDASE"/>
    <property type="match status" value="1"/>
</dbReference>
<evidence type="ECO:0000259" key="20">
    <source>
        <dbReference type="Pfam" id="PF02055"/>
    </source>
</evidence>
<comment type="similarity">
    <text evidence="4 19">Belongs to the glycosyl hydrolase 30 family.</text>
</comment>
<comment type="subcellular location">
    <subcellularLocation>
        <location evidence="2">Lysosome membrane</location>
        <topology evidence="2">Peripheral membrane protein</topology>
        <orientation evidence="2">Lumenal side</orientation>
    </subcellularLocation>
</comment>
<evidence type="ECO:0000256" key="19">
    <source>
        <dbReference type="RuleBase" id="RU361188"/>
    </source>
</evidence>
<dbReference type="GO" id="GO:0006680">
    <property type="term" value="P:glucosylceramide catabolic process"/>
    <property type="evidence" value="ECO:0007669"/>
    <property type="project" value="TreeGrafter"/>
</dbReference>
<proteinExistence type="inferred from homology"/>
<evidence type="ECO:0000256" key="14">
    <source>
        <dbReference type="ARBA" id="ARBA00048698"/>
    </source>
</evidence>
<evidence type="ECO:0000313" key="21">
    <source>
        <dbReference type="EMBL" id="CBY20250.1"/>
    </source>
</evidence>
<sequence length="462" mass="52309">MKIGLARAFYITQSVVLALKCDPVFLLASDSPLCRCSSHSCDDLVVKKPPDDFDDDINERSIFRTGVRWNAPQQIVRGFGGALTDATLLQYANLSSDLQTELLNGWFSSKGSEFALVRLPIGGTDFSTHAYTLNDDGPDFDLENFLLSEIDLQWRIPVINAAKDVSPHNIGYFASMWSPPVWLKTNGDFNGIGKLRGSPGDIYHQTLARYYRKYVDEMKENGVSIIAITSQNEPTMGLFINSEWNALGWSPKTLRDWLELDLIPEFRNSSTKIWLFDDNRIILRQYINYLMSSESVRNETTGIALHWYWDKIVPASISQNVHKEFPDHELIASEACTSRGVAGRELALSWKHGEDYSLDIIQNFKIGFTAWVDWNFALNMSGGPNWARNHRNAPTLVDVDKNEFYRLPMFYHLAHFSKFFTPGTQIIPSDSSSALFGKRPDGYFTAVAVNSLEISTDLDRVI</sequence>
<dbReference type="GO" id="GO:0004348">
    <property type="term" value="F:glucosylceramidase activity"/>
    <property type="evidence" value="ECO:0007669"/>
    <property type="project" value="UniProtKB-EC"/>
</dbReference>
<evidence type="ECO:0000256" key="18">
    <source>
        <dbReference type="ARBA" id="ARBA00049516"/>
    </source>
</evidence>
<evidence type="ECO:0000256" key="8">
    <source>
        <dbReference type="ARBA" id="ARBA00033646"/>
    </source>
</evidence>
<keyword evidence="6 19" id="KW-0378">Hydrolase</keyword>
<dbReference type="FunCoup" id="E4WR64">
    <property type="interactions" value="2"/>
</dbReference>
<evidence type="ECO:0000256" key="15">
    <source>
        <dbReference type="ARBA" id="ARBA00048817"/>
    </source>
</evidence>
<dbReference type="InterPro" id="IPR033453">
    <property type="entry name" value="Glyco_hydro_30_TIM-barrel"/>
</dbReference>
<dbReference type="InParanoid" id="E4WR64"/>
<evidence type="ECO:0000256" key="7">
    <source>
        <dbReference type="ARBA" id="ARBA00033633"/>
    </source>
</evidence>
<evidence type="ECO:0000256" key="9">
    <source>
        <dbReference type="ARBA" id="ARBA00033698"/>
    </source>
</evidence>
<keyword evidence="22" id="KW-1185">Reference proteome</keyword>
<dbReference type="SUPFAM" id="SSF51445">
    <property type="entry name" value="(Trans)glycosidases"/>
    <property type="match status" value="1"/>
</dbReference>
<comment type="catalytic activity">
    <reaction evidence="9">
        <text>a beta-D-galactosyl-(1&lt;-&gt;1')-N-acylsphing-4-enine + H2O = an N-acylsphing-4-enine + D-galactose</text>
        <dbReference type="Rhea" id="RHEA:14297"/>
        <dbReference type="ChEBI" id="CHEBI:4139"/>
        <dbReference type="ChEBI" id="CHEBI:15377"/>
        <dbReference type="ChEBI" id="CHEBI:18390"/>
        <dbReference type="ChEBI" id="CHEBI:52639"/>
        <dbReference type="EC" id="3.2.1.46"/>
    </reaction>
    <physiologicalReaction direction="left-to-right" evidence="9">
        <dbReference type="Rhea" id="RHEA:14298"/>
    </physiologicalReaction>
</comment>
<comment type="catalytic activity">
    <reaction evidence="11">
        <text>a beta-D-glucosyl-(1&lt;-&gt;1')-N-acylsphing-4-enine + cholesterol = cholesteryl 3-beta-D-glucoside + an N-acylsphing-4-enine</text>
        <dbReference type="Rhea" id="RHEA:58264"/>
        <dbReference type="ChEBI" id="CHEBI:16113"/>
        <dbReference type="ChEBI" id="CHEBI:17495"/>
        <dbReference type="ChEBI" id="CHEBI:22801"/>
        <dbReference type="ChEBI" id="CHEBI:52639"/>
    </reaction>
    <physiologicalReaction direction="left-to-right" evidence="11">
        <dbReference type="Rhea" id="RHEA:58265"/>
    </physiologicalReaction>
    <physiologicalReaction direction="right-to-left" evidence="11">
        <dbReference type="Rhea" id="RHEA:58266"/>
    </physiologicalReaction>
</comment>
<keyword evidence="19" id="KW-0746">Sphingolipid metabolism</keyword>
<evidence type="ECO:0000256" key="1">
    <source>
        <dbReference type="ARBA" id="ARBA00001013"/>
    </source>
</evidence>
<feature type="domain" description="Glycosyl hydrolase family 30 TIM-barrel" evidence="20">
    <location>
        <begin position="76"/>
        <end position="419"/>
    </location>
</feature>
<keyword evidence="19" id="KW-0326">Glycosidase</keyword>
<dbReference type="EMBL" id="FN653015">
    <property type="protein sequence ID" value="CBY20250.1"/>
    <property type="molecule type" value="Genomic_DNA"/>
</dbReference>
<comment type="catalytic activity">
    <reaction evidence="15">
        <text>a beta-D-xylosyl-(1&lt;-&gt;1')-N-acylsphing-4-enine + cholesterol = cholesteryl 3-beta-D-xyloside + an N-acylsphing-4-enine</text>
        <dbReference type="Rhea" id="RHEA:70239"/>
        <dbReference type="ChEBI" id="CHEBI:16113"/>
        <dbReference type="ChEBI" id="CHEBI:52639"/>
        <dbReference type="ChEBI" id="CHEBI:189067"/>
        <dbReference type="ChEBI" id="CHEBI:189068"/>
    </reaction>
    <physiologicalReaction direction="left-to-right" evidence="15">
        <dbReference type="Rhea" id="RHEA:70240"/>
    </physiologicalReaction>
</comment>
<dbReference type="InterPro" id="IPR017853">
    <property type="entry name" value="GH"/>
</dbReference>
<keyword evidence="5" id="KW-0732">Signal</keyword>
<evidence type="ECO:0000256" key="17">
    <source>
        <dbReference type="ARBA" id="ARBA00049379"/>
    </source>
</evidence>
<comment type="catalytic activity">
    <reaction evidence="10">
        <text>1-(beta-D-galactosyl)-N-dodecanoylsphing-4-enine + cholesterol = cholesteryl 3-beta-D-galactoside + N-dodecanoylsphing-4-enine</text>
        <dbReference type="Rhea" id="RHEA:70255"/>
        <dbReference type="ChEBI" id="CHEBI:16113"/>
        <dbReference type="ChEBI" id="CHEBI:72956"/>
        <dbReference type="ChEBI" id="CHEBI:73432"/>
        <dbReference type="ChEBI" id="CHEBI:189066"/>
    </reaction>
    <physiologicalReaction direction="left-to-right" evidence="10">
        <dbReference type="Rhea" id="RHEA:70256"/>
    </physiologicalReaction>
    <physiologicalReaction direction="right-to-left" evidence="10">
        <dbReference type="Rhea" id="RHEA:70257"/>
    </physiologicalReaction>
</comment>
<evidence type="ECO:0000256" key="4">
    <source>
        <dbReference type="ARBA" id="ARBA00005382"/>
    </source>
</evidence>
<dbReference type="InterPro" id="IPR001139">
    <property type="entry name" value="Glyco_hydro_30"/>
</dbReference>
<keyword evidence="19" id="KW-0443">Lipid metabolism</keyword>
<name>E4WR64_OIKDI</name>